<reference evidence="2 3" key="1">
    <citation type="submission" date="2016-02" db="EMBL/GenBank/DDBJ databases">
        <title>Genome analysis of coral dinoflagellate symbionts highlights evolutionary adaptations to a symbiotic lifestyle.</title>
        <authorList>
            <person name="Aranda M."/>
            <person name="Li Y."/>
            <person name="Liew Y.J."/>
            <person name="Baumgarten S."/>
            <person name="Simakov O."/>
            <person name="Wilson M."/>
            <person name="Piel J."/>
            <person name="Ashoor H."/>
            <person name="Bougouffa S."/>
            <person name="Bajic V.B."/>
            <person name="Ryu T."/>
            <person name="Ravasi T."/>
            <person name="Bayer T."/>
            <person name="Micklem G."/>
            <person name="Kim H."/>
            <person name="Bhak J."/>
            <person name="Lajeunesse T.C."/>
            <person name="Voolstra C.R."/>
        </authorList>
    </citation>
    <scope>NUCLEOTIDE SEQUENCE [LARGE SCALE GENOMIC DNA]</scope>
    <source>
        <strain evidence="2 3">CCMP2467</strain>
    </source>
</reference>
<comment type="caution">
    <text evidence="2">The sequence shown here is derived from an EMBL/GenBank/DDBJ whole genome shotgun (WGS) entry which is preliminary data.</text>
</comment>
<sequence>MMTASKWTWSDTTPTASGITISGELRPRACKPYSLRLLNQFFIGVCDNPAQAKPAEPEAPTMEFLQILRSITGALHTFDEAKATGEAQGILK</sequence>
<dbReference type="EMBL" id="LSRX01000152">
    <property type="protein sequence ID" value="OLQ06764.1"/>
    <property type="molecule type" value="Genomic_DNA"/>
</dbReference>
<feature type="region of interest" description="Disordered" evidence="1">
    <location>
        <begin position="1"/>
        <end position="20"/>
    </location>
</feature>
<dbReference type="AlphaFoldDB" id="A0A1Q9EH32"/>
<evidence type="ECO:0000313" key="2">
    <source>
        <dbReference type="EMBL" id="OLQ06764.1"/>
    </source>
</evidence>
<organism evidence="2 3">
    <name type="scientific">Symbiodinium microadriaticum</name>
    <name type="common">Dinoflagellate</name>
    <name type="synonym">Zooxanthella microadriatica</name>
    <dbReference type="NCBI Taxonomy" id="2951"/>
    <lineage>
        <taxon>Eukaryota</taxon>
        <taxon>Sar</taxon>
        <taxon>Alveolata</taxon>
        <taxon>Dinophyceae</taxon>
        <taxon>Suessiales</taxon>
        <taxon>Symbiodiniaceae</taxon>
        <taxon>Symbiodinium</taxon>
    </lineage>
</organism>
<protein>
    <submittedName>
        <fullName evidence="2">Uncharacterized protein</fullName>
    </submittedName>
</protein>
<evidence type="ECO:0000256" key="1">
    <source>
        <dbReference type="SAM" id="MobiDB-lite"/>
    </source>
</evidence>
<evidence type="ECO:0000313" key="3">
    <source>
        <dbReference type="Proteomes" id="UP000186817"/>
    </source>
</evidence>
<keyword evidence="3" id="KW-1185">Reference proteome</keyword>
<dbReference type="Proteomes" id="UP000186817">
    <property type="component" value="Unassembled WGS sequence"/>
</dbReference>
<gene>
    <name evidence="2" type="ORF">AK812_SmicGene9878</name>
</gene>
<proteinExistence type="predicted"/>
<name>A0A1Q9EH32_SYMMI</name>
<dbReference type="OrthoDB" id="426064at2759"/>
<accession>A0A1Q9EH32</accession>